<feature type="transmembrane region" description="Helical" evidence="2">
    <location>
        <begin position="91"/>
        <end position="111"/>
    </location>
</feature>
<proteinExistence type="predicted"/>
<dbReference type="PANTHER" id="PTHR43689">
    <property type="entry name" value="HYDROLASE"/>
    <property type="match status" value="1"/>
</dbReference>
<feature type="transmembrane region" description="Helical" evidence="2">
    <location>
        <begin position="152"/>
        <end position="173"/>
    </location>
</feature>
<feature type="region of interest" description="Disordered" evidence="1">
    <location>
        <begin position="394"/>
        <end position="442"/>
    </location>
</feature>
<evidence type="ECO:0000256" key="1">
    <source>
        <dbReference type="SAM" id="MobiDB-lite"/>
    </source>
</evidence>
<gene>
    <name evidence="4" type="ORF">TSPGSL018_4460</name>
</gene>
<dbReference type="InterPro" id="IPR000073">
    <property type="entry name" value="AB_hydrolase_1"/>
</dbReference>
<keyword evidence="2" id="KW-0812">Transmembrane</keyword>
<accession>A0A061REA2</accession>
<keyword evidence="2" id="KW-1133">Transmembrane helix</keyword>
<dbReference type="InterPro" id="IPR029058">
    <property type="entry name" value="AB_hydrolase_fold"/>
</dbReference>
<evidence type="ECO:0000313" key="4">
    <source>
        <dbReference type="EMBL" id="JAC70298.1"/>
    </source>
</evidence>
<dbReference type="GO" id="GO:0016787">
    <property type="term" value="F:hydrolase activity"/>
    <property type="evidence" value="ECO:0007669"/>
    <property type="project" value="UniProtKB-KW"/>
</dbReference>
<feature type="transmembrane region" description="Helical" evidence="2">
    <location>
        <begin position="65"/>
        <end position="85"/>
    </location>
</feature>
<keyword evidence="2" id="KW-0472">Membrane</keyword>
<dbReference type="SUPFAM" id="SSF53474">
    <property type="entry name" value="alpha/beta-Hydrolases"/>
    <property type="match status" value="1"/>
</dbReference>
<evidence type="ECO:0000256" key="2">
    <source>
        <dbReference type="SAM" id="Phobius"/>
    </source>
</evidence>
<feature type="non-terminal residue" evidence="4">
    <location>
        <position position="611"/>
    </location>
</feature>
<feature type="domain" description="AB hydrolase-1" evidence="3">
    <location>
        <begin position="296"/>
        <end position="607"/>
    </location>
</feature>
<reference evidence="4" key="1">
    <citation type="submission" date="2014-05" db="EMBL/GenBank/DDBJ databases">
        <title>The transcriptome of the halophilic microalga Tetraselmis sp. GSL018 isolated from the Great Salt Lake, Utah.</title>
        <authorList>
            <person name="Jinkerson R.E."/>
            <person name="D'Adamo S."/>
            <person name="Posewitz M.C."/>
        </authorList>
    </citation>
    <scope>NUCLEOTIDE SEQUENCE</scope>
    <source>
        <strain evidence="4">GSL018</strain>
    </source>
</reference>
<dbReference type="PANTHER" id="PTHR43689:SF8">
    <property type="entry name" value="ALPHA_BETA-HYDROLASES SUPERFAMILY PROTEIN"/>
    <property type="match status" value="1"/>
</dbReference>
<dbReference type="EMBL" id="GBEZ01015904">
    <property type="protein sequence ID" value="JAC70298.1"/>
    <property type="molecule type" value="Transcribed_RNA"/>
</dbReference>
<dbReference type="Pfam" id="PF12697">
    <property type="entry name" value="Abhydrolase_6"/>
    <property type="match status" value="1"/>
</dbReference>
<feature type="transmembrane region" description="Helical" evidence="2">
    <location>
        <begin position="179"/>
        <end position="200"/>
    </location>
</feature>
<dbReference type="AlphaFoldDB" id="A0A061REA2"/>
<sequence>MWYLRAEDLQPDEPLLGSSTRARATKFFRSDIFHSGSRPRREGCRTGIWSLLHGFLGKFCRGFSFLFFCCGCLGSLAQLTAPWLLGAADAAIHLVVYFAFVPGNFVLHLIFSTGYRFSFRSSLEDVLLVALGRAAAVCLAACLGRDRFRRPYLVCSALCAAAGVAFIAVKAALFRYHGAWWWSTVMLSASLGFSLCHLLCSMRVVELARRRHSQGLVGFNVRAWEEGEEAWMNANMWGRPSPLADCEWSSQCAWRGDVPPEALADADSCFIKIDGVSVHFKVEEPPGGSADPSSGIVLVHGFGAGVFAWRHIMAPLAQATGCRVVAFDRPAFGLTSRPARVSKDWNPYSVKFQADMALQLCAALGIRRLVVAGHADGALVALLMAAASQPIAGDGDNAAGPSTSEDGSEARSGPCSPLLGNLSRSPPRLHSSVTPGKGREDPDATAVVVDLGCSHGVEALALALLHPSLEGEIRPQFMRLLGNSRLGRRIMRPLLRTEIGEVANRRAWFSAEKITPEVLDVYKRPLCVLGWDTALMKVSKLRQDATPDELACMLERVGHAPALVLGGAHDRVVPARRLGALHQRLPRSSLCLLPNCGHMSHEEEPGDLLLP</sequence>
<name>A0A061REA2_9CHLO</name>
<protein>
    <submittedName>
        <fullName evidence="4">Alpha beta-hydrolase domain-containing protein</fullName>
    </submittedName>
</protein>
<keyword evidence="4" id="KW-0378">Hydrolase</keyword>
<evidence type="ECO:0000259" key="3">
    <source>
        <dbReference type="Pfam" id="PF12697"/>
    </source>
</evidence>
<organism evidence="4">
    <name type="scientific">Tetraselmis sp. GSL018</name>
    <dbReference type="NCBI Taxonomy" id="582737"/>
    <lineage>
        <taxon>Eukaryota</taxon>
        <taxon>Viridiplantae</taxon>
        <taxon>Chlorophyta</taxon>
        <taxon>core chlorophytes</taxon>
        <taxon>Chlorodendrophyceae</taxon>
        <taxon>Chlorodendrales</taxon>
        <taxon>Chlorodendraceae</taxon>
        <taxon>Tetraselmis</taxon>
    </lineage>
</organism>
<dbReference type="Gene3D" id="3.40.50.1820">
    <property type="entry name" value="alpha/beta hydrolase"/>
    <property type="match status" value="2"/>
</dbReference>